<evidence type="ECO:0000313" key="1">
    <source>
        <dbReference type="EMBL" id="KOO69029.1"/>
    </source>
</evidence>
<dbReference type="EMBL" id="LFQU01000006">
    <property type="protein sequence ID" value="KOO69029.1"/>
    <property type="molecule type" value="Genomic_DNA"/>
</dbReference>
<accession>A0A8E1QZX4</accession>
<dbReference type="Proteomes" id="UP000036951">
    <property type="component" value="Unassembled WGS sequence"/>
</dbReference>
<sequence>MHAIIGKNDAKIGIYVKMVLFSVIRIARQRDNKYNFAEQRAAGACTADWHTPAQPLPAGTEGTTNNTICI</sequence>
<reference evidence="1 2" key="1">
    <citation type="submission" date="2015-06" db="EMBL/GenBank/DDBJ databases">
        <title>Prevotella sp. 109, sp. nov., a novel member of the family Prevotellaceae isolated from human faeces.</title>
        <authorList>
            <person name="Shkoporov A.N."/>
            <person name="Chaplin A.V."/>
            <person name="Kafarskaia L.I."/>
            <person name="Efimov B.A."/>
        </authorList>
    </citation>
    <scope>NUCLEOTIDE SEQUENCE [LARGE SCALE GENOMIC DNA]</scope>
    <source>
        <strain evidence="1 2">109</strain>
    </source>
</reference>
<dbReference type="AlphaFoldDB" id="A0A8E1QZX4"/>
<gene>
    <name evidence="1" type="ORF">ACU52_05050</name>
</gene>
<keyword evidence="2" id="KW-1185">Reference proteome</keyword>
<name>A0A8E1QZX4_9BACT</name>
<proteinExistence type="predicted"/>
<comment type="caution">
    <text evidence="1">The sequence shown here is derived from an EMBL/GenBank/DDBJ whole genome shotgun (WGS) entry which is preliminary data.</text>
</comment>
<organism evidence="1 2">
    <name type="scientific">Xylanibacter rarus</name>
    <dbReference type="NCBI Taxonomy" id="1676614"/>
    <lineage>
        <taxon>Bacteria</taxon>
        <taxon>Pseudomonadati</taxon>
        <taxon>Bacteroidota</taxon>
        <taxon>Bacteroidia</taxon>
        <taxon>Bacteroidales</taxon>
        <taxon>Prevotellaceae</taxon>
        <taxon>Xylanibacter</taxon>
    </lineage>
</organism>
<protein>
    <submittedName>
        <fullName evidence="1">Uncharacterized protein</fullName>
    </submittedName>
</protein>
<evidence type="ECO:0000313" key="2">
    <source>
        <dbReference type="Proteomes" id="UP000036951"/>
    </source>
</evidence>